<dbReference type="EMBL" id="KZ302033">
    <property type="protein sequence ID" value="PFH49304.1"/>
    <property type="molecule type" value="Genomic_DNA"/>
</dbReference>
<dbReference type="GO" id="GO:0005634">
    <property type="term" value="C:nucleus"/>
    <property type="evidence" value="ECO:0007669"/>
    <property type="project" value="TreeGrafter"/>
</dbReference>
<dbReference type="InterPro" id="IPR045115">
    <property type="entry name" value="BOL2"/>
</dbReference>
<protein>
    <recommendedName>
        <fullName evidence="4">Bola-like protein</fullName>
    </recommendedName>
</protein>
<keyword evidence="3" id="KW-1185">Reference proteome</keyword>
<comment type="similarity">
    <text evidence="1">Belongs to the BolA/IbaG family.</text>
</comment>
<dbReference type="AlphaFoldDB" id="A0A2A9NJ07"/>
<dbReference type="Gene3D" id="3.30.300.90">
    <property type="entry name" value="BolA-like"/>
    <property type="match status" value="1"/>
</dbReference>
<dbReference type="Proteomes" id="UP000242287">
    <property type="component" value="Unassembled WGS sequence"/>
</dbReference>
<dbReference type="GO" id="GO:0005829">
    <property type="term" value="C:cytosol"/>
    <property type="evidence" value="ECO:0007669"/>
    <property type="project" value="TreeGrafter"/>
</dbReference>
<dbReference type="OrthoDB" id="4983at2759"/>
<accession>A0A2A9NJ07</accession>
<gene>
    <name evidence="2" type="ORF">AMATHDRAFT_63437</name>
</gene>
<proteinExistence type="inferred from homology"/>
<evidence type="ECO:0000256" key="1">
    <source>
        <dbReference type="RuleBase" id="RU003860"/>
    </source>
</evidence>
<dbReference type="SUPFAM" id="SSF82657">
    <property type="entry name" value="BolA-like"/>
    <property type="match status" value="1"/>
</dbReference>
<reference evidence="2 3" key="1">
    <citation type="submission" date="2014-02" db="EMBL/GenBank/DDBJ databases">
        <title>Transposable element dynamics among asymbiotic and ectomycorrhizal Amanita fungi.</title>
        <authorList>
            <consortium name="DOE Joint Genome Institute"/>
            <person name="Hess J."/>
            <person name="Skrede I."/>
            <person name="Wolfe B."/>
            <person name="LaButti K."/>
            <person name="Ohm R.A."/>
            <person name="Grigoriev I.V."/>
            <person name="Pringle A."/>
        </authorList>
    </citation>
    <scope>NUCLEOTIDE SEQUENCE [LARGE SCALE GENOMIC DNA]</scope>
    <source>
        <strain evidence="2 3">SKay4041</strain>
    </source>
</reference>
<dbReference type="PANTHER" id="PTHR12735:SF27">
    <property type="entry name" value="BOLA-LIKE PROTEIN 2"/>
    <property type="match status" value="1"/>
</dbReference>
<name>A0A2A9NJ07_9AGAR</name>
<dbReference type="GO" id="GO:0006879">
    <property type="term" value="P:intracellular iron ion homeostasis"/>
    <property type="evidence" value="ECO:0007669"/>
    <property type="project" value="InterPro"/>
</dbReference>
<dbReference type="GO" id="GO:0051537">
    <property type="term" value="F:2 iron, 2 sulfur cluster binding"/>
    <property type="evidence" value="ECO:0007669"/>
    <property type="project" value="InterPro"/>
</dbReference>
<dbReference type="InterPro" id="IPR002634">
    <property type="entry name" value="BolA"/>
</dbReference>
<dbReference type="InterPro" id="IPR036065">
    <property type="entry name" value="BolA-like_sf"/>
</dbReference>
<dbReference type="STRING" id="703135.A0A2A9NJ07"/>
<evidence type="ECO:0000313" key="2">
    <source>
        <dbReference type="EMBL" id="PFH49304.1"/>
    </source>
</evidence>
<dbReference type="Pfam" id="PF01722">
    <property type="entry name" value="BolA"/>
    <property type="match status" value="1"/>
</dbReference>
<evidence type="ECO:0000313" key="3">
    <source>
        <dbReference type="Proteomes" id="UP000242287"/>
    </source>
</evidence>
<organism evidence="2 3">
    <name type="scientific">Amanita thiersii Skay4041</name>
    <dbReference type="NCBI Taxonomy" id="703135"/>
    <lineage>
        <taxon>Eukaryota</taxon>
        <taxon>Fungi</taxon>
        <taxon>Dikarya</taxon>
        <taxon>Basidiomycota</taxon>
        <taxon>Agaricomycotina</taxon>
        <taxon>Agaricomycetes</taxon>
        <taxon>Agaricomycetidae</taxon>
        <taxon>Agaricales</taxon>
        <taxon>Pluteineae</taxon>
        <taxon>Amanitaceae</taxon>
        <taxon>Amanita</taxon>
    </lineage>
</organism>
<dbReference type="PIRSF" id="PIRSF003113">
    <property type="entry name" value="BolA"/>
    <property type="match status" value="1"/>
</dbReference>
<evidence type="ECO:0008006" key="4">
    <source>
        <dbReference type="Google" id="ProtNLM"/>
    </source>
</evidence>
<dbReference type="PANTHER" id="PTHR12735">
    <property type="entry name" value="BOLA-LIKE PROTEIN-RELATED"/>
    <property type="match status" value="1"/>
</dbReference>
<sequence>MPLNPADIEAALRKSIPVTHLEIEDQSSGCGESYAVLIVSEAFAGKNTLTRHRMVNDMLKNEIAQLHAFSQKSFTPEQYQAHLAKLTAVASQ</sequence>
<dbReference type="GO" id="GO:0051604">
    <property type="term" value="P:protein maturation"/>
    <property type="evidence" value="ECO:0007669"/>
    <property type="project" value="InterPro"/>
</dbReference>